<feature type="transmembrane region" description="Helical" evidence="6">
    <location>
        <begin position="356"/>
        <end position="375"/>
    </location>
</feature>
<feature type="transmembrane region" description="Helical" evidence="6">
    <location>
        <begin position="75"/>
        <end position="94"/>
    </location>
</feature>
<keyword evidence="2 6" id="KW-0812">Transmembrane</keyword>
<organism evidence="7 8">
    <name type="scientific">Obba rivulosa</name>
    <dbReference type="NCBI Taxonomy" id="1052685"/>
    <lineage>
        <taxon>Eukaryota</taxon>
        <taxon>Fungi</taxon>
        <taxon>Dikarya</taxon>
        <taxon>Basidiomycota</taxon>
        <taxon>Agaricomycotina</taxon>
        <taxon>Agaricomycetes</taxon>
        <taxon>Polyporales</taxon>
        <taxon>Gelatoporiaceae</taxon>
        <taxon>Obba</taxon>
    </lineage>
</organism>
<feature type="transmembrane region" description="Helical" evidence="6">
    <location>
        <begin position="6"/>
        <end position="32"/>
    </location>
</feature>
<dbReference type="PANTHER" id="PTHR31794">
    <property type="entry name" value="AUXIN EFFLUX TRANSPORTER FAMILY PROTEIN (EUROFUNG)"/>
    <property type="match status" value="1"/>
</dbReference>
<dbReference type="OrthoDB" id="191139at2759"/>
<feature type="region of interest" description="Disordered" evidence="5">
    <location>
        <begin position="172"/>
        <end position="194"/>
    </location>
</feature>
<feature type="compositionally biased region" description="Basic and acidic residues" evidence="5">
    <location>
        <begin position="172"/>
        <end position="185"/>
    </location>
</feature>
<evidence type="ECO:0000256" key="3">
    <source>
        <dbReference type="ARBA" id="ARBA00022989"/>
    </source>
</evidence>
<dbReference type="Proteomes" id="UP000250043">
    <property type="component" value="Unassembled WGS sequence"/>
</dbReference>
<reference evidence="7 8" key="1">
    <citation type="submission" date="2016-07" db="EMBL/GenBank/DDBJ databases">
        <title>Draft genome of the white-rot fungus Obba rivulosa 3A-2.</title>
        <authorList>
            <consortium name="DOE Joint Genome Institute"/>
            <person name="Miettinen O."/>
            <person name="Riley R."/>
            <person name="Acob R."/>
            <person name="Barry K."/>
            <person name="Cullen D."/>
            <person name="De Vries R."/>
            <person name="Hainaut M."/>
            <person name="Hatakka A."/>
            <person name="Henrissat B."/>
            <person name="Hilden K."/>
            <person name="Kuo R."/>
            <person name="Labutti K."/>
            <person name="Lipzen A."/>
            <person name="Makela M.R."/>
            <person name="Sandor L."/>
            <person name="Spatafora J.W."/>
            <person name="Grigoriev I.V."/>
            <person name="Hibbett D.S."/>
        </authorList>
    </citation>
    <scope>NUCLEOTIDE SEQUENCE [LARGE SCALE GENOMIC DNA]</scope>
    <source>
        <strain evidence="7 8">3A-2</strain>
    </source>
</reference>
<name>A0A8E2DGV5_9APHY</name>
<evidence type="ECO:0008006" key="9">
    <source>
        <dbReference type="Google" id="ProtNLM"/>
    </source>
</evidence>
<dbReference type="GO" id="GO:0005783">
    <property type="term" value="C:endoplasmic reticulum"/>
    <property type="evidence" value="ECO:0007669"/>
    <property type="project" value="TreeGrafter"/>
</dbReference>
<feature type="transmembrane region" description="Helical" evidence="6">
    <location>
        <begin position="320"/>
        <end position="344"/>
    </location>
</feature>
<proteinExistence type="predicted"/>
<sequence>MSPDGSFLSSFLGALQGTISVLLTVLAGYAFARPGKLDHTTVRRISKLCANLFLPCLIIEQMGPQLTAEKLARLWVVPVWGLASTLLAHLIGWAGQAVLRLPYWTIVAAGRPNTTALPLLLLQALASTGVLDALGDGEDAGTTLRRAKAMILLNVIVQQTFTFQTAPAILKRDDGRKKDAEDGNRLRTGPGRTSPIVQDHEHVGLLHDHDGMEDDEQIDYHDALNPIEDTPDLHWPLCLGPLEKPVKAIYSYMSPPLIGAIIALFLGMIPPLNSLFFSPDGALYASITQSIENLGELFVALQAFTVGAELANVPSIRPGIVPMVFVLAVRFVVMPALSFLFVWLTAGRGFYVDDPLVWFVLIIIPAGPSAMLLANVAELVKVDIGPIIGYLTIAYMLSPLLAAVCSLGLKLVESLQARDGGH</sequence>
<feature type="transmembrane region" description="Helical" evidence="6">
    <location>
        <begin position="249"/>
        <end position="269"/>
    </location>
</feature>
<evidence type="ECO:0000256" key="5">
    <source>
        <dbReference type="SAM" id="MobiDB-lite"/>
    </source>
</evidence>
<evidence type="ECO:0000256" key="1">
    <source>
        <dbReference type="ARBA" id="ARBA00004141"/>
    </source>
</evidence>
<gene>
    <name evidence="7" type="ORF">OBBRIDRAFT_761455</name>
</gene>
<dbReference type="AlphaFoldDB" id="A0A8E2DGV5"/>
<evidence type="ECO:0000256" key="6">
    <source>
        <dbReference type="SAM" id="Phobius"/>
    </source>
</evidence>
<comment type="subcellular location">
    <subcellularLocation>
        <location evidence="1">Membrane</location>
        <topology evidence="1">Multi-pass membrane protein</topology>
    </subcellularLocation>
</comment>
<keyword evidence="4 6" id="KW-0472">Membrane</keyword>
<protein>
    <recommendedName>
        <fullName evidence="9">Auxin efflux carrier</fullName>
    </recommendedName>
</protein>
<dbReference type="Pfam" id="PF03547">
    <property type="entry name" value="Mem_trans"/>
    <property type="match status" value="1"/>
</dbReference>
<keyword evidence="3 6" id="KW-1133">Transmembrane helix</keyword>
<dbReference type="GO" id="GO:0016020">
    <property type="term" value="C:membrane"/>
    <property type="evidence" value="ECO:0007669"/>
    <property type="project" value="UniProtKB-SubCell"/>
</dbReference>
<evidence type="ECO:0000313" key="7">
    <source>
        <dbReference type="EMBL" id="OCH86382.1"/>
    </source>
</evidence>
<dbReference type="InterPro" id="IPR004776">
    <property type="entry name" value="Mem_transp_PIN-like"/>
</dbReference>
<keyword evidence="8" id="KW-1185">Reference proteome</keyword>
<dbReference type="EMBL" id="KV722531">
    <property type="protein sequence ID" value="OCH86382.1"/>
    <property type="molecule type" value="Genomic_DNA"/>
</dbReference>
<evidence type="ECO:0000256" key="4">
    <source>
        <dbReference type="ARBA" id="ARBA00023136"/>
    </source>
</evidence>
<feature type="transmembrane region" description="Helical" evidence="6">
    <location>
        <begin position="387"/>
        <end position="409"/>
    </location>
</feature>
<evidence type="ECO:0000256" key="2">
    <source>
        <dbReference type="ARBA" id="ARBA00022692"/>
    </source>
</evidence>
<evidence type="ECO:0000313" key="8">
    <source>
        <dbReference type="Proteomes" id="UP000250043"/>
    </source>
</evidence>
<dbReference type="GO" id="GO:0055085">
    <property type="term" value="P:transmembrane transport"/>
    <property type="evidence" value="ECO:0007669"/>
    <property type="project" value="InterPro"/>
</dbReference>
<dbReference type="PANTHER" id="PTHR31794:SF4">
    <property type="entry name" value="AUXIN EFFLUX TRANSPORTER FAMILY PROTEIN (EUROFUNG)"/>
    <property type="match status" value="1"/>
</dbReference>
<accession>A0A8E2DGV5</accession>